<gene>
    <name evidence="1" type="ORF">LCGC14_1887980</name>
</gene>
<accession>A0A0F9G0I8</accession>
<sequence length="280" mass="29754">MDSLLTQVAVIKRRDPAVVGPDPFTTIATVPCRLKAASGERQLMLPAGLFTVTHVLYLKAGVDVKESDRIATVRTAIVADPQGYLDGLDADSSALYTSGGDTPTTWTWEPANSRLKADGGNQATLLRVGSSIQDVEVEIEMLEAPTDAGIIARHVDNNNHYVLAIKPDTLVLYKRVAGSFTQLGTTPITWSAGVHTIKFRVEGSTLTVSWDGTALITVSDTTFAAAAENGLRNHAAASYFYKIDVTDLGEVGALVASDLRIGLVRTIAAGDGTAHHLELP</sequence>
<evidence type="ECO:0000313" key="1">
    <source>
        <dbReference type="EMBL" id="KKL92113.1"/>
    </source>
</evidence>
<comment type="caution">
    <text evidence="1">The sequence shown here is derived from an EMBL/GenBank/DDBJ whole genome shotgun (WGS) entry which is preliminary data.</text>
</comment>
<dbReference type="AlphaFoldDB" id="A0A0F9G0I8"/>
<feature type="non-terminal residue" evidence="1">
    <location>
        <position position="280"/>
    </location>
</feature>
<dbReference type="EMBL" id="LAZR01019555">
    <property type="protein sequence ID" value="KKL92113.1"/>
    <property type="molecule type" value="Genomic_DNA"/>
</dbReference>
<protein>
    <submittedName>
        <fullName evidence="1">Uncharacterized protein</fullName>
    </submittedName>
</protein>
<organism evidence="1">
    <name type="scientific">marine sediment metagenome</name>
    <dbReference type="NCBI Taxonomy" id="412755"/>
    <lineage>
        <taxon>unclassified sequences</taxon>
        <taxon>metagenomes</taxon>
        <taxon>ecological metagenomes</taxon>
    </lineage>
</organism>
<name>A0A0F9G0I8_9ZZZZ</name>
<reference evidence="1" key="1">
    <citation type="journal article" date="2015" name="Nature">
        <title>Complex archaea that bridge the gap between prokaryotes and eukaryotes.</title>
        <authorList>
            <person name="Spang A."/>
            <person name="Saw J.H."/>
            <person name="Jorgensen S.L."/>
            <person name="Zaremba-Niedzwiedzka K."/>
            <person name="Martijn J."/>
            <person name="Lind A.E."/>
            <person name="van Eijk R."/>
            <person name="Schleper C."/>
            <person name="Guy L."/>
            <person name="Ettema T.J."/>
        </authorList>
    </citation>
    <scope>NUCLEOTIDE SEQUENCE</scope>
</reference>
<proteinExistence type="predicted"/>
<dbReference type="Gene3D" id="2.60.120.560">
    <property type="entry name" value="Exo-inulinase, domain 1"/>
    <property type="match status" value="1"/>
</dbReference>